<feature type="transmembrane region" description="Helical" evidence="9">
    <location>
        <begin position="237"/>
        <end position="259"/>
    </location>
</feature>
<evidence type="ECO:0000256" key="4">
    <source>
        <dbReference type="ARBA" id="ARBA00022692"/>
    </source>
</evidence>
<dbReference type="SUPFAM" id="SSF103473">
    <property type="entry name" value="MFS general substrate transporter"/>
    <property type="match status" value="1"/>
</dbReference>
<dbReference type="Pfam" id="PF00929">
    <property type="entry name" value="RNase_T"/>
    <property type="match status" value="1"/>
</dbReference>
<feature type="region of interest" description="Disordered" evidence="8">
    <location>
        <begin position="32"/>
        <end position="122"/>
    </location>
</feature>
<dbReference type="InterPro" id="IPR036259">
    <property type="entry name" value="MFS_trans_sf"/>
</dbReference>
<keyword evidence="4 9" id="KW-0812">Transmembrane</keyword>
<feature type="transmembrane region" description="Helical" evidence="9">
    <location>
        <begin position="300"/>
        <end position="321"/>
    </location>
</feature>
<feature type="compositionally biased region" description="Pro residues" evidence="8">
    <location>
        <begin position="66"/>
        <end position="75"/>
    </location>
</feature>
<dbReference type="Gene3D" id="1.20.1250.20">
    <property type="entry name" value="MFS general substrate transporter like domains"/>
    <property type="match status" value="1"/>
</dbReference>
<dbReference type="PANTHER" id="PTHR48020:SF20">
    <property type="entry name" value="INOSITOL TRANSPORTER 4-LIKE"/>
    <property type="match status" value="1"/>
</dbReference>
<keyword evidence="5 9" id="KW-1133">Transmembrane helix</keyword>
<dbReference type="SUPFAM" id="SSF53098">
    <property type="entry name" value="Ribonuclease H-like"/>
    <property type="match status" value="1"/>
</dbReference>
<evidence type="ECO:0000256" key="8">
    <source>
        <dbReference type="SAM" id="MobiDB-lite"/>
    </source>
</evidence>
<sequence length="496" mass="54193">MCLVRVLSQLQQFISFLSPHHFHPLSYLKKSRPSLLSSQSPPRHSHPGASFAAEPPQSLLSSQSPPSHPTPPSYPASPSHTSNTQRRRPPQQPPADASHPTPSGNPSLQPIIKGNPPEGYASDDFLEQILSIPNYGGMVGADGSNASETSSLSDTVSQLGSAVVSLHHPSAMFPLSLSLDNGRDAMNEHGGYAIKPDAAAGGWINDRFGRRISIFIADVLFFVGAIVMAVAPAPGVIIIGRIFVGFGVGMASMTSPLYISEASPHWIRGALVSTNGLLITGGQFISYLDNLAFTHVTGTWRWMLGIAGIPAVVQFVLMLSLPESPRWLFQNGKEEEARLILEKIYPAEEVEAFNYHWVNLSFRITREAISNAPSFHEVANKIFDVLYGRIWAGHNIQRFDCFRIKEAFAKINRPAPTPVGMIDSLGVLTQKFGRRAENMKMTTLARYTLELLYIRTVRRLKMSEVRTSTPTTGIGGLLKKSITSGLKTTLISVTLF</sequence>
<feature type="compositionally biased region" description="Low complexity" evidence="8">
    <location>
        <begin position="32"/>
        <end position="42"/>
    </location>
</feature>
<evidence type="ECO:0000313" key="11">
    <source>
        <dbReference type="EMBL" id="KAL3632336.1"/>
    </source>
</evidence>
<name>A0ABD3CTZ1_9LAMI</name>
<comment type="similarity">
    <text evidence="2">Belongs to the major facilitator superfamily. Sugar transporter (TC 2.A.1.1) family.</text>
</comment>
<evidence type="ECO:0000256" key="1">
    <source>
        <dbReference type="ARBA" id="ARBA00004141"/>
    </source>
</evidence>
<evidence type="ECO:0000256" key="7">
    <source>
        <dbReference type="ARBA" id="ARBA00044504"/>
    </source>
</evidence>
<evidence type="ECO:0000256" key="5">
    <source>
        <dbReference type="ARBA" id="ARBA00022989"/>
    </source>
</evidence>
<evidence type="ECO:0000256" key="2">
    <source>
        <dbReference type="ARBA" id="ARBA00010992"/>
    </source>
</evidence>
<feature type="transmembrane region" description="Helical" evidence="9">
    <location>
        <begin position="212"/>
        <end position="231"/>
    </location>
</feature>
<comment type="caution">
    <text evidence="11">The sequence shown here is derived from an EMBL/GenBank/DDBJ whole genome shotgun (WGS) entry which is preliminary data.</text>
</comment>
<organism evidence="11 12">
    <name type="scientific">Castilleja foliolosa</name>
    <dbReference type="NCBI Taxonomy" id="1961234"/>
    <lineage>
        <taxon>Eukaryota</taxon>
        <taxon>Viridiplantae</taxon>
        <taxon>Streptophyta</taxon>
        <taxon>Embryophyta</taxon>
        <taxon>Tracheophyta</taxon>
        <taxon>Spermatophyta</taxon>
        <taxon>Magnoliopsida</taxon>
        <taxon>eudicotyledons</taxon>
        <taxon>Gunneridae</taxon>
        <taxon>Pentapetalae</taxon>
        <taxon>asterids</taxon>
        <taxon>lamiids</taxon>
        <taxon>Lamiales</taxon>
        <taxon>Orobanchaceae</taxon>
        <taxon>Pedicularideae</taxon>
        <taxon>Castillejinae</taxon>
        <taxon>Castilleja</taxon>
    </lineage>
</organism>
<feature type="domain" description="Major facilitator superfamily (MFS) profile" evidence="10">
    <location>
        <begin position="146"/>
        <end position="496"/>
    </location>
</feature>
<dbReference type="InterPro" id="IPR005829">
    <property type="entry name" value="Sugar_transporter_CS"/>
</dbReference>
<dbReference type="PROSITE" id="PS00217">
    <property type="entry name" value="SUGAR_TRANSPORT_2"/>
    <property type="match status" value="1"/>
</dbReference>
<evidence type="ECO:0000256" key="6">
    <source>
        <dbReference type="ARBA" id="ARBA00023136"/>
    </source>
</evidence>
<dbReference type="PROSITE" id="PS50850">
    <property type="entry name" value="MFS"/>
    <property type="match status" value="1"/>
</dbReference>
<dbReference type="AlphaFoldDB" id="A0ABD3CTZ1"/>
<dbReference type="GO" id="GO:0016020">
    <property type="term" value="C:membrane"/>
    <property type="evidence" value="ECO:0007669"/>
    <property type="project" value="UniProtKB-SubCell"/>
</dbReference>
<dbReference type="PANTHER" id="PTHR48020">
    <property type="entry name" value="PROTON MYO-INOSITOL COTRANSPORTER"/>
    <property type="match status" value="1"/>
</dbReference>
<evidence type="ECO:0000256" key="3">
    <source>
        <dbReference type="ARBA" id="ARBA00022448"/>
    </source>
</evidence>
<keyword evidence="11" id="KW-0762">Sugar transport</keyword>
<dbReference type="InterPro" id="IPR050814">
    <property type="entry name" value="Myo-inositol_Transporter"/>
</dbReference>
<comment type="similarity">
    <text evidence="7">Belongs to the major facilitator superfamily. Phosphate:H(+) symporter (TC 2.A.1.9) family.</text>
</comment>
<dbReference type="InterPro" id="IPR020846">
    <property type="entry name" value="MFS_dom"/>
</dbReference>
<comment type="subcellular location">
    <subcellularLocation>
        <location evidence="1">Membrane</location>
        <topology evidence="1">Multi-pass membrane protein</topology>
    </subcellularLocation>
</comment>
<dbReference type="InterPro" id="IPR005828">
    <property type="entry name" value="MFS_sugar_transport-like"/>
</dbReference>
<proteinExistence type="inferred from homology"/>
<dbReference type="EMBL" id="JAVIJP010000032">
    <property type="protein sequence ID" value="KAL3632336.1"/>
    <property type="molecule type" value="Genomic_DNA"/>
</dbReference>
<evidence type="ECO:0000313" key="12">
    <source>
        <dbReference type="Proteomes" id="UP001632038"/>
    </source>
</evidence>
<keyword evidence="12" id="KW-1185">Reference proteome</keyword>
<dbReference type="InterPro" id="IPR012337">
    <property type="entry name" value="RNaseH-like_sf"/>
</dbReference>
<gene>
    <name evidence="11" type="primary">INT3_1</name>
    <name evidence="11" type="ORF">CASFOL_025320</name>
</gene>
<protein>
    <submittedName>
        <fullName evidence="11">Sugar transporter</fullName>
    </submittedName>
</protein>
<reference evidence="12" key="1">
    <citation type="journal article" date="2024" name="IScience">
        <title>Strigolactones Initiate the Formation of Haustorium-like Structures in Castilleja.</title>
        <authorList>
            <person name="Buerger M."/>
            <person name="Peterson D."/>
            <person name="Chory J."/>
        </authorList>
    </citation>
    <scope>NUCLEOTIDE SEQUENCE [LARGE SCALE GENOMIC DNA]</scope>
</reference>
<keyword evidence="6 9" id="KW-0472">Membrane</keyword>
<dbReference type="Gene3D" id="3.30.420.10">
    <property type="entry name" value="Ribonuclease H-like superfamily/Ribonuclease H"/>
    <property type="match status" value="1"/>
</dbReference>
<evidence type="ECO:0000259" key="10">
    <source>
        <dbReference type="PROSITE" id="PS50850"/>
    </source>
</evidence>
<keyword evidence="3" id="KW-0813">Transport</keyword>
<evidence type="ECO:0000256" key="9">
    <source>
        <dbReference type="SAM" id="Phobius"/>
    </source>
</evidence>
<dbReference type="InterPro" id="IPR013520">
    <property type="entry name" value="Ribonucl_H"/>
</dbReference>
<accession>A0ABD3CTZ1</accession>
<dbReference type="InterPro" id="IPR036397">
    <property type="entry name" value="RNaseH_sf"/>
</dbReference>
<dbReference type="Pfam" id="PF00083">
    <property type="entry name" value="Sugar_tr"/>
    <property type="match status" value="1"/>
</dbReference>
<feature type="transmembrane region" description="Helical" evidence="9">
    <location>
        <begin position="266"/>
        <end position="288"/>
    </location>
</feature>
<feature type="compositionally biased region" description="Low complexity" evidence="8">
    <location>
        <begin position="55"/>
        <end position="65"/>
    </location>
</feature>
<dbReference type="Proteomes" id="UP001632038">
    <property type="component" value="Unassembled WGS sequence"/>
</dbReference>